<evidence type="ECO:0000313" key="1">
    <source>
        <dbReference type="EMBL" id="CAG8668543.1"/>
    </source>
</evidence>
<protein>
    <submittedName>
        <fullName evidence="1">10824_t:CDS:1</fullName>
    </submittedName>
</protein>
<reference evidence="1" key="1">
    <citation type="submission" date="2021-06" db="EMBL/GenBank/DDBJ databases">
        <authorList>
            <person name="Kallberg Y."/>
            <person name="Tangrot J."/>
            <person name="Rosling A."/>
        </authorList>
    </citation>
    <scope>NUCLEOTIDE SEQUENCE</scope>
    <source>
        <strain evidence="1">IL203A</strain>
    </source>
</reference>
<gene>
    <name evidence="1" type="ORF">DHETER_LOCUS10075</name>
</gene>
<dbReference type="EMBL" id="CAJVPU010018884">
    <property type="protein sequence ID" value="CAG8668543.1"/>
    <property type="molecule type" value="Genomic_DNA"/>
</dbReference>
<keyword evidence="2" id="KW-1185">Reference proteome</keyword>
<comment type="caution">
    <text evidence="1">The sequence shown here is derived from an EMBL/GenBank/DDBJ whole genome shotgun (WGS) entry which is preliminary data.</text>
</comment>
<dbReference type="Proteomes" id="UP000789702">
    <property type="component" value="Unassembled WGS sequence"/>
</dbReference>
<sequence length="70" mass="7843">PKTSSSSVSSIELENNNKNNEDIVKTNVLGQVEYYSPGQERPQVIFMNPETIQSLPKTEEIIQQPPKSPN</sequence>
<name>A0ACA9NU53_9GLOM</name>
<organism evidence="1 2">
    <name type="scientific">Dentiscutata heterogama</name>
    <dbReference type="NCBI Taxonomy" id="1316150"/>
    <lineage>
        <taxon>Eukaryota</taxon>
        <taxon>Fungi</taxon>
        <taxon>Fungi incertae sedis</taxon>
        <taxon>Mucoromycota</taxon>
        <taxon>Glomeromycotina</taxon>
        <taxon>Glomeromycetes</taxon>
        <taxon>Diversisporales</taxon>
        <taxon>Gigasporaceae</taxon>
        <taxon>Dentiscutata</taxon>
    </lineage>
</organism>
<accession>A0ACA9NU53</accession>
<feature type="non-terminal residue" evidence="1">
    <location>
        <position position="1"/>
    </location>
</feature>
<evidence type="ECO:0000313" key="2">
    <source>
        <dbReference type="Proteomes" id="UP000789702"/>
    </source>
</evidence>
<proteinExistence type="predicted"/>
<feature type="non-terminal residue" evidence="1">
    <location>
        <position position="70"/>
    </location>
</feature>